<dbReference type="GO" id="GO:0010906">
    <property type="term" value="P:regulation of glucose metabolic process"/>
    <property type="evidence" value="ECO:0007669"/>
    <property type="project" value="TreeGrafter"/>
</dbReference>
<evidence type="ECO:0000256" key="2">
    <source>
        <dbReference type="SAM" id="MobiDB-lite"/>
    </source>
</evidence>
<dbReference type="GO" id="GO:0004740">
    <property type="term" value="F:pyruvate dehydrogenase (acetyl-transferring) kinase activity"/>
    <property type="evidence" value="ECO:0007669"/>
    <property type="project" value="TreeGrafter"/>
</dbReference>
<keyword evidence="1" id="KW-0496">Mitochondrion</keyword>
<evidence type="ECO:0000256" key="1">
    <source>
        <dbReference type="RuleBase" id="RU366032"/>
    </source>
</evidence>
<feature type="region of interest" description="Disordered" evidence="2">
    <location>
        <begin position="282"/>
        <end position="307"/>
    </location>
</feature>
<name>A0AAD2FSL6_9STRA</name>
<dbReference type="Proteomes" id="UP001295423">
    <property type="component" value="Unassembled WGS sequence"/>
</dbReference>
<accession>A0AAD2FSL6</accession>
<organism evidence="3 4">
    <name type="scientific">Cylindrotheca closterium</name>
    <dbReference type="NCBI Taxonomy" id="2856"/>
    <lineage>
        <taxon>Eukaryota</taxon>
        <taxon>Sar</taxon>
        <taxon>Stramenopiles</taxon>
        <taxon>Ochrophyta</taxon>
        <taxon>Bacillariophyta</taxon>
        <taxon>Bacillariophyceae</taxon>
        <taxon>Bacillariophycidae</taxon>
        <taxon>Bacillariales</taxon>
        <taxon>Bacillariaceae</taxon>
        <taxon>Cylindrotheca</taxon>
    </lineage>
</organism>
<dbReference type="InterPro" id="IPR036890">
    <property type="entry name" value="HATPase_C_sf"/>
</dbReference>
<keyword evidence="4" id="KW-1185">Reference proteome</keyword>
<evidence type="ECO:0000313" key="4">
    <source>
        <dbReference type="Proteomes" id="UP001295423"/>
    </source>
</evidence>
<keyword evidence="1" id="KW-0067">ATP-binding</keyword>
<comment type="similarity">
    <text evidence="1">Belongs to the PDK/BCKDK protein kinase family.</text>
</comment>
<comment type="caution">
    <text evidence="3">The sequence shown here is derived from an EMBL/GenBank/DDBJ whole genome shotgun (WGS) entry which is preliminary data.</text>
</comment>
<gene>
    <name evidence="3" type="ORF">CYCCA115_LOCUS12672</name>
</gene>
<dbReference type="InterPro" id="IPR039028">
    <property type="entry name" value="BCKD/PDK"/>
</dbReference>
<comment type="subcellular location">
    <subcellularLocation>
        <location evidence="1">Mitochondrion matrix</location>
    </subcellularLocation>
</comment>
<dbReference type="PANTHER" id="PTHR11947:SF3">
    <property type="entry name" value="[PYRUVATE DEHYDROGENASE (ACETYL-TRANSFERRING)] KINASE, MITOCHONDRIAL"/>
    <property type="match status" value="1"/>
</dbReference>
<protein>
    <recommendedName>
        <fullName evidence="1">Protein-serine/threonine kinase</fullName>
        <ecNumber evidence="1">2.7.11.-</ecNumber>
    </recommendedName>
</protein>
<dbReference type="AlphaFoldDB" id="A0AAD2FSL6"/>
<reference evidence="3" key="1">
    <citation type="submission" date="2023-08" db="EMBL/GenBank/DDBJ databases">
        <authorList>
            <person name="Audoor S."/>
            <person name="Bilcke G."/>
        </authorList>
    </citation>
    <scope>NUCLEOTIDE SEQUENCE</scope>
</reference>
<dbReference type="GO" id="GO:0005759">
    <property type="term" value="C:mitochondrial matrix"/>
    <property type="evidence" value="ECO:0007669"/>
    <property type="project" value="UniProtKB-SubCell"/>
</dbReference>
<dbReference type="Gene3D" id="3.30.565.10">
    <property type="entry name" value="Histidine kinase-like ATPase, C-terminal domain"/>
    <property type="match status" value="1"/>
</dbReference>
<sequence>MSCSFHGSAHWADRSKNSAPSFEVISRGFSATSSYLASSRPTLWSIDRLIDIRQEGSEKDHQDPTKYNALFLELVQDITVRLEQQQGALVALEELISSSAKKGNDVDLDRAYKTIRDFQHLYKDTRKKCSMLLPALEKQQSEESSSIDPLLLLRHTQTTLLETYTRHSLTMESLAEMVIQVRSTLTDDSTPAWNEAVLRFIRAKVGQQLLAEHGSLLAKQHLNEKKKQPDPNKMGVISKGISAWELVEQSVTEAKHLCEAHYLHSPSVIGIPSETSPTIFIPQSLSPSPTTAGTETKDDESHEGGEFPTFTNVRPWLQFALVELLKNSMAITAHRQLMATGVDGPQHYYETSSADGNDESGLHPIFVQVHDTDDFVEIEILDQAGGIEDDSSDLFSFCQTQELWDRLDDQQTYAQTRSPVQGLGVGLCMSRMYLQHFGGMVELEDRQEDNLPPEFPQALKKGVTSRLRIPKSTSILEQNPS</sequence>
<dbReference type="SUPFAM" id="SSF55874">
    <property type="entry name" value="ATPase domain of HSP90 chaperone/DNA topoisomerase II/histidine kinase"/>
    <property type="match status" value="1"/>
</dbReference>
<evidence type="ECO:0000313" key="3">
    <source>
        <dbReference type="EMBL" id="CAJ1950618.1"/>
    </source>
</evidence>
<keyword evidence="1" id="KW-0547">Nucleotide-binding</keyword>
<keyword evidence="1" id="KW-0418">Kinase</keyword>
<feature type="compositionally biased region" description="Polar residues" evidence="2">
    <location>
        <begin position="282"/>
        <end position="294"/>
    </location>
</feature>
<feature type="compositionally biased region" description="Basic and acidic residues" evidence="2">
    <location>
        <begin position="295"/>
        <end position="305"/>
    </location>
</feature>
<dbReference type="EC" id="2.7.11.-" evidence="1"/>
<keyword evidence="1" id="KW-0808">Transferase</keyword>
<dbReference type="PANTHER" id="PTHR11947">
    <property type="entry name" value="PYRUVATE DEHYDROGENASE KINASE"/>
    <property type="match status" value="1"/>
</dbReference>
<proteinExistence type="inferred from homology"/>
<dbReference type="GO" id="GO:0005524">
    <property type="term" value="F:ATP binding"/>
    <property type="evidence" value="ECO:0007669"/>
    <property type="project" value="UniProtKB-UniRule"/>
</dbReference>
<dbReference type="EMBL" id="CAKOGP040001770">
    <property type="protein sequence ID" value="CAJ1950618.1"/>
    <property type="molecule type" value="Genomic_DNA"/>
</dbReference>